<evidence type="ECO:0000313" key="2">
    <source>
        <dbReference type="Proteomes" id="UP001595640"/>
    </source>
</evidence>
<comment type="caution">
    <text evidence="1">The sequence shown here is derived from an EMBL/GenBank/DDBJ whole genome shotgun (WGS) entry which is preliminary data.</text>
</comment>
<dbReference type="Pfam" id="PF06945">
    <property type="entry name" value="DUF1289"/>
    <property type="match status" value="1"/>
</dbReference>
<dbReference type="Proteomes" id="UP001595640">
    <property type="component" value="Unassembled WGS sequence"/>
</dbReference>
<evidence type="ECO:0000313" key="1">
    <source>
        <dbReference type="EMBL" id="MFC3293073.1"/>
    </source>
</evidence>
<reference evidence="2" key="1">
    <citation type="journal article" date="2019" name="Int. J. Syst. Evol. Microbiol.">
        <title>The Global Catalogue of Microorganisms (GCM) 10K type strain sequencing project: providing services to taxonomists for standard genome sequencing and annotation.</title>
        <authorList>
            <consortium name="The Broad Institute Genomics Platform"/>
            <consortium name="The Broad Institute Genome Sequencing Center for Infectious Disease"/>
            <person name="Wu L."/>
            <person name="Ma J."/>
        </authorList>
    </citation>
    <scope>NUCLEOTIDE SEQUENCE [LARGE SCALE GENOMIC DNA]</scope>
    <source>
        <strain evidence="2">KCTC 12847</strain>
    </source>
</reference>
<dbReference type="RefSeq" id="WP_019018373.1">
    <property type="nucleotide sequence ID" value="NZ_BMXD01000001.1"/>
</dbReference>
<protein>
    <submittedName>
        <fullName evidence="1">DUF1289 domain-containing protein</fullName>
    </submittedName>
</protein>
<organism evidence="1 2">
    <name type="scientific">Modicisalibacter luteus</name>
    <dbReference type="NCBI Taxonomy" id="453962"/>
    <lineage>
        <taxon>Bacteria</taxon>
        <taxon>Pseudomonadati</taxon>
        <taxon>Pseudomonadota</taxon>
        <taxon>Gammaproteobacteria</taxon>
        <taxon>Oceanospirillales</taxon>
        <taxon>Halomonadaceae</taxon>
        <taxon>Modicisalibacter</taxon>
    </lineage>
</organism>
<gene>
    <name evidence="1" type="ORF">ACFOEI_13515</name>
</gene>
<sequence>MTQRIASPCVGLCSTTVGDTACRGCQRSDTEIRDWFVYDDQERQRRMDELDRLRVAVAEEYLQVTDAETLEAQLVRYRIRFREGQPPLSRAVELLRVGRTRIVDLTRYGLQPYGKGLQLSADELYESISLALLEHAQKRSQVHRLDQPT</sequence>
<keyword evidence="2" id="KW-1185">Reference proteome</keyword>
<dbReference type="PANTHER" id="PTHR35175:SF1">
    <property type="entry name" value="OXIDOREDUCTASE"/>
    <property type="match status" value="1"/>
</dbReference>
<dbReference type="InterPro" id="IPR010710">
    <property type="entry name" value="DUF1289"/>
</dbReference>
<accession>A0ABV7M494</accession>
<proteinExistence type="predicted"/>
<name>A0ABV7M494_9GAMM</name>
<dbReference type="EMBL" id="JBHRUH010000031">
    <property type="protein sequence ID" value="MFC3293073.1"/>
    <property type="molecule type" value="Genomic_DNA"/>
</dbReference>
<dbReference type="PANTHER" id="PTHR35175">
    <property type="entry name" value="DUF1289 DOMAIN-CONTAINING PROTEIN"/>
    <property type="match status" value="1"/>
</dbReference>